<feature type="transmembrane region" description="Helical" evidence="1">
    <location>
        <begin position="20"/>
        <end position="43"/>
    </location>
</feature>
<evidence type="ECO:0000259" key="2">
    <source>
        <dbReference type="Pfam" id="PF20152"/>
    </source>
</evidence>
<evidence type="ECO:0000313" key="3">
    <source>
        <dbReference type="EMBL" id="KAF7330190.1"/>
    </source>
</evidence>
<dbReference type="AlphaFoldDB" id="A0A8H7CAG5"/>
<sequence>MRKTFQIKFFKLAQADIPYSTSALAFEVACDVLIAGAMIYHLLRNKTGFHKTDTAINLLVTYSLSSGAIATLFAICSLVTWITSPTTLIYALFYFVLVRVYGLSFMSLLNSREHVREQMFSGDVVSTFPSYPPVDTTLHMSDMSASVYDGKQEAV</sequence>
<dbReference type="Proteomes" id="UP000620124">
    <property type="component" value="Unassembled WGS sequence"/>
</dbReference>
<accession>A0A8H7CAG5</accession>
<dbReference type="PANTHER" id="PTHR40465:SF1">
    <property type="entry name" value="DUF6534 DOMAIN-CONTAINING PROTEIN"/>
    <property type="match status" value="1"/>
</dbReference>
<dbReference type="Pfam" id="PF20152">
    <property type="entry name" value="DUF6534"/>
    <property type="match status" value="1"/>
</dbReference>
<feature type="domain" description="DUF6534" evidence="2">
    <location>
        <begin position="28"/>
        <end position="114"/>
    </location>
</feature>
<feature type="transmembrane region" description="Helical" evidence="1">
    <location>
        <begin position="55"/>
        <end position="82"/>
    </location>
</feature>
<evidence type="ECO:0000313" key="4">
    <source>
        <dbReference type="Proteomes" id="UP000620124"/>
    </source>
</evidence>
<dbReference type="PANTHER" id="PTHR40465">
    <property type="entry name" value="CHROMOSOME 1, WHOLE GENOME SHOTGUN SEQUENCE"/>
    <property type="match status" value="1"/>
</dbReference>
<protein>
    <recommendedName>
        <fullName evidence="2">DUF6534 domain-containing protein</fullName>
    </recommendedName>
</protein>
<comment type="caution">
    <text evidence="3">The sequence shown here is derived from an EMBL/GenBank/DDBJ whole genome shotgun (WGS) entry which is preliminary data.</text>
</comment>
<keyword evidence="4" id="KW-1185">Reference proteome</keyword>
<evidence type="ECO:0000256" key="1">
    <source>
        <dbReference type="SAM" id="Phobius"/>
    </source>
</evidence>
<organism evidence="3 4">
    <name type="scientific">Mycena venus</name>
    <dbReference type="NCBI Taxonomy" id="2733690"/>
    <lineage>
        <taxon>Eukaryota</taxon>
        <taxon>Fungi</taxon>
        <taxon>Dikarya</taxon>
        <taxon>Basidiomycota</taxon>
        <taxon>Agaricomycotina</taxon>
        <taxon>Agaricomycetes</taxon>
        <taxon>Agaricomycetidae</taxon>
        <taxon>Agaricales</taxon>
        <taxon>Marasmiineae</taxon>
        <taxon>Mycenaceae</taxon>
        <taxon>Mycena</taxon>
    </lineage>
</organism>
<keyword evidence="1" id="KW-1133">Transmembrane helix</keyword>
<name>A0A8H7CAG5_9AGAR</name>
<dbReference type="OrthoDB" id="2535105at2759"/>
<feature type="transmembrane region" description="Helical" evidence="1">
    <location>
        <begin position="88"/>
        <end position="109"/>
    </location>
</feature>
<keyword evidence="1" id="KW-0472">Membrane</keyword>
<reference evidence="3" key="1">
    <citation type="submission" date="2020-05" db="EMBL/GenBank/DDBJ databases">
        <title>Mycena genomes resolve the evolution of fungal bioluminescence.</title>
        <authorList>
            <person name="Tsai I.J."/>
        </authorList>
    </citation>
    <scope>NUCLEOTIDE SEQUENCE</scope>
    <source>
        <strain evidence="3">CCC161011</strain>
    </source>
</reference>
<keyword evidence="1" id="KW-0812">Transmembrane</keyword>
<dbReference type="EMBL" id="JACAZI010000033">
    <property type="protein sequence ID" value="KAF7330190.1"/>
    <property type="molecule type" value="Genomic_DNA"/>
</dbReference>
<gene>
    <name evidence="3" type="ORF">MVEN_02456000</name>
</gene>
<dbReference type="InterPro" id="IPR045339">
    <property type="entry name" value="DUF6534"/>
</dbReference>
<proteinExistence type="predicted"/>